<evidence type="ECO:0000256" key="1">
    <source>
        <dbReference type="ARBA" id="ARBA00004498"/>
    </source>
</evidence>
<dbReference type="PROSITE" id="PS01208">
    <property type="entry name" value="VWFC_1"/>
    <property type="match status" value="1"/>
</dbReference>
<dbReference type="GO" id="GO:0005615">
    <property type="term" value="C:extracellular space"/>
    <property type="evidence" value="ECO:0000318"/>
    <property type="project" value="GO_Central"/>
</dbReference>
<dbReference type="InterPro" id="IPR036084">
    <property type="entry name" value="Ser_inhib-like_sf"/>
</dbReference>
<dbReference type="CDD" id="cd01450">
    <property type="entry name" value="vWFA_subfamily_ECM"/>
    <property type="match status" value="3"/>
</dbReference>
<dbReference type="PANTHER" id="PTHR11339:SF361">
    <property type="entry name" value="VON WILLEBRAND FACTOR"/>
    <property type="match status" value="1"/>
</dbReference>
<feature type="domain" description="VWFA" evidence="16">
    <location>
        <begin position="1305"/>
        <end position="1478"/>
    </location>
</feature>
<dbReference type="Reactome" id="R-XTR-76009">
    <property type="pathway name" value="Platelet Aggregation (Plug Formation)"/>
</dbReference>
<dbReference type="Gene3D" id="3.40.50.410">
    <property type="entry name" value="von Willebrand factor, type A domain"/>
    <property type="match status" value="3"/>
</dbReference>
<dbReference type="Proteomes" id="UP000008143">
    <property type="component" value="Chromosome 3"/>
</dbReference>
<reference evidence="18" key="2">
    <citation type="submission" date="2020-05" db="UniProtKB">
        <authorList>
            <consortium name="Ensembl"/>
        </authorList>
    </citation>
    <scope>IDENTIFICATION</scope>
</reference>
<dbReference type="GO" id="GO:0031589">
    <property type="term" value="P:cell-substrate adhesion"/>
    <property type="evidence" value="ECO:0000318"/>
    <property type="project" value="GO_Central"/>
</dbReference>
<dbReference type="SMART" id="SM00214">
    <property type="entry name" value="VWC"/>
    <property type="match status" value="7"/>
</dbReference>
<dbReference type="Xenbase" id="XB-GENE-921798">
    <property type="gene designation" value="vwf"/>
</dbReference>
<feature type="domain" description="VWFD" evidence="17">
    <location>
        <begin position="897"/>
        <end position="1064"/>
    </location>
</feature>
<dbReference type="SUPFAM" id="SSF57567">
    <property type="entry name" value="Serine protease inhibitors"/>
    <property type="match status" value="5"/>
</dbReference>
<feature type="domain" description="VWFA" evidence="16">
    <location>
        <begin position="1540"/>
        <end position="1712"/>
    </location>
</feature>
<dbReference type="Reactome" id="R-XTR-430116">
    <property type="pathway name" value="GP1b-IX-V activation signalling"/>
</dbReference>
<evidence type="ECO:0000256" key="8">
    <source>
        <dbReference type="ARBA" id="ARBA00022889"/>
    </source>
</evidence>
<evidence type="ECO:0000259" key="15">
    <source>
        <dbReference type="PROSITE" id="PS50184"/>
    </source>
</evidence>
<feature type="domain" description="VWFA" evidence="16">
    <location>
        <begin position="1743"/>
        <end position="1924"/>
    </location>
</feature>
<dbReference type="InterPro" id="IPR036465">
    <property type="entry name" value="vWFA_dom_sf"/>
</dbReference>
<dbReference type="Pfam" id="PF25962">
    <property type="entry name" value="TIL_OTOGL_Mucin"/>
    <property type="match status" value="1"/>
</dbReference>
<dbReference type="Pfam" id="PF08742">
    <property type="entry name" value="C8"/>
    <property type="match status" value="4"/>
</dbReference>
<dbReference type="Pfam" id="PF01826">
    <property type="entry name" value="TIL"/>
    <property type="match status" value="3"/>
</dbReference>
<organism evidence="18">
    <name type="scientific">Xenopus tropicalis</name>
    <name type="common">Western clawed frog</name>
    <name type="synonym">Silurana tropicalis</name>
    <dbReference type="NCBI Taxonomy" id="8364"/>
    <lineage>
        <taxon>Eukaryota</taxon>
        <taxon>Metazoa</taxon>
        <taxon>Chordata</taxon>
        <taxon>Craniata</taxon>
        <taxon>Vertebrata</taxon>
        <taxon>Euteleostomi</taxon>
        <taxon>Amphibia</taxon>
        <taxon>Batrachia</taxon>
        <taxon>Anura</taxon>
        <taxon>Pipoidea</taxon>
        <taxon>Pipidae</taxon>
        <taxon>Xenopodinae</taxon>
        <taxon>Xenopus</taxon>
        <taxon>Silurana</taxon>
    </lineage>
</organism>
<dbReference type="InterPro" id="IPR014853">
    <property type="entry name" value="VWF/SSPO/ZAN-like_Cys-rich_dom"/>
</dbReference>
<evidence type="ECO:0000256" key="12">
    <source>
        <dbReference type="ARBA" id="ARBA00025858"/>
    </source>
</evidence>
<evidence type="ECO:0000256" key="4">
    <source>
        <dbReference type="ARBA" id="ARBA00022530"/>
    </source>
</evidence>
<dbReference type="SMART" id="SM00216">
    <property type="entry name" value="VWD"/>
    <property type="match status" value="4"/>
</dbReference>
<reference evidence="20" key="3">
    <citation type="submission" date="2025-04" db="UniProtKB">
        <authorList>
            <consortium name="RefSeq"/>
        </authorList>
    </citation>
    <scope>IDENTIFICATION</scope>
    <source>
        <strain evidence="20">Nigerian</strain>
        <tissue evidence="20">Liver and blood</tissue>
    </source>
</reference>
<dbReference type="Reactome" id="R-XTR-216083">
    <property type="pathway name" value="Integrin cell surface interactions"/>
</dbReference>
<evidence type="ECO:0000256" key="3">
    <source>
        <dbReference type="ARBA" id="ARBA00022525"/>
    </source>
</evidence>
<dbReference type="Pfam" id="PF23244">
    <property type="entry name" value="VWF"/>
    <property type="match status" value="2"/>
</dbReference>
<keyword evidence="11" id="KW-0325">Glycoprotein</keyword>
<protein>
    <recommendedName>
        <fullName evidence="2">von Willebrand factor</fullName>
    </recommendedName>
</protein>
<dbReference type="GO" id="GO:0007596">
    <property type="term" value="P:blood coagulation"/>
    <property type="evidence" value="ECO:0000318"/>
    <property type="project" value="GO_Central"/>
</dbReference>
<dbReference type="SUPFAM" id="SSF57603">
    <property type="entry name" value="FnI-like domain"/>
    <property type="match status" value="1"/>
</dbReference>
<evidence type="ECO:0000256" key="9">
    <source>
        <dbReference type="ARBA" id="ARBA00023084"/>
    </source>
</evidence>
<dbReference type="SUPFAM" id="SSF53300">
    <property type="entry name" value="vWA-like"/>
    <property type="match status" value="3"/>
</dbReference>
<evidence type="ECO:0000259" key="14">
    <source>
        <dbReference type="PROSITE" id="PS01225"/>
    </source>
</evidence>
<keyword evidence="3" id="KW-0964">Secreted</keyword>
<comment type="subcellular location">
    <subcellularLocation>
        <location evidence="1">Secreted</location>
        <location evidence="1">Extracellular space</location>
        <location evidence="1">Extracellular matrix</location>
    </subcellularLocation>
</comment>
<dbReference type="Gene3D" id="2.10.25.10">
    <property type="entry name" value="Laminin"/>
    <property type="match status" value="4"/>
</dbReference>
<feature type="disulfide bond" evidence="13">
    <location>
        <begin position="2817"/>
        <end position="2869"/>
    </location>
</feature>
<dbReference type="GO" id="GO:0005201">
    <property type="term" value="F:extracellular matrix structural constituent"/>
    <property type="evidence" value="ECO:0000318"/>
    <property type="project" value="GO_Central"/>
</dbReference>
<dbReference type="AGR" id="Xenbase:XB-GENE-921798"/>
<feature type="disulfide bond" evidence="13">
    <location>
        <begin position="2813"/>
        <end position="2867"/>
    </location>
</feature>
<evidence type="ECO:0000256" key="11">
    <source>
        <dbReference type="ARBA" id="ARBA00023180"/>
    </source>
</evidence>
<dbReference type="PRINTS" id="PR00453">
    <property type="entry name" value="VWFADOMAIN"/>
</dbReference>
<dbReference type="CTD" id="7450"/>
<dbReference type="InterPro" id="IPR001846">
    <property type="entry name" value="VWF_type-D"/>
</dbReference>
<dbReference type="PANTHER" id="PTHR11339">
    <property type="entry name" value="EXTRACELLULAR MATRIX GLYCOPROTEIN RELATED"/>
    <property type="match status" value="1"/>
</dbReference>
<evidence type="ECO:0000256" key="13">
    <source>
        <dbReference type="PROSITE-ProRule" id="PRU00039"/>
    </source>
</evidence>
<dbReference type="RefSeq" id="XP_031753611.1">
    <property type="nucleotide sequence ID" value="XM_031897751.1"/>
</dbReference>
<dbReference type="Ensembl" id="ENSXETT00000101585">
    <property type="protein sequence ID" value="ENSXETP00000065960"/>
    <property type="gene ID" value="ENSXETG00000023591"/>
</dbReference>
<evidence type="ECO:0000313" key="19">
    <source>
        <dbReference type="Proteomes" id="UP000008143"/>
    </source>
</evidence>
<dbReference type="InterPro" id="IPR002919">
    <property type="entry name" value="TIL_dom"/>
</dbReference>
<feature type="disulfide bond" evidence="13">
    <location>
        <begin position="2787"/>
        <end position="2837"/>
    </location>
</feature>
<dbReference type="Pfam" id="PF00092">
    <property type="entry name" value="VWA"/>
    <property type="match status" value="3"/>
</dbReference>
<dbReference type="Reactome" id="R-XTR-75892">
    <property type="pathway name" value="Platelet Adhesion to exposed collagen"/>
</dbReference>
<evidence type="ECO:0000256" key="2">
    <source>
        <dbReference type="ARBA" id="ARBA00016619"/>
    </source>
</evidence>
<dbReference type="Bgee" id="ENSXETG00000023591">
    <property type="expression patterns" value="Expressed in heart and 6 other cell types or tissues"/>
</dbReference>
<feature type="domain" description="VWFC" evidence="15">
    <location>
        <begin position="2485"/>
        <end position="2551"/>
    </location>
</feature>
<dbReference type="GeneID" id="100492314"/>
<dbReference type="InterPro" id="IPR006207">
    <property type="entry name" value="Cys_knot_C"/>
</dbReference>
<dbReference type="PROSITE" id="PS01185">
    <property type="entry name" value="CTCK_1"/>
    <property type="match status" value="1"/>
</dbReference>
<dbReference type="OMA" id="KFEACHH"/>
<dbReference type="PROSITE" id="PS50184">
    <property type="entry name" value="VWFC_2"/>
    <property type="match status" value="3"/>
</dbReference>
<keyword evidence="19" id="KW-1185">Reference proteome</keyword>
<dbReference type="PROSITE" id="PS01225">
    <property type="entry name" value="CTCK_2"/>
    <property type="match status" value="1"/>
</dbReference>
<feature type="domain" description="VWFD" evidence="17">
    <location>
        <begin position="66"/>
        <end position="234"/>
    </location>
</feature>
<evidence type="ECO:0000256" key="10">
    <source>
        <dbReference type="ARBA" id="ARBA00023157"/>
    </source>
</evidence>
<sequence>MNTEEFEDGAEILLQKYSGQAQIFANWSNSPRFQMKHLLFLALGLIYKFTTGPLVAEGKLDWSVLARCSLFGENHIQTFDGTFYDFYGDCSYMLAGDCNKHSFSLLADYRNGKKKSVSLYLGEYFDIHLFLDGTATQGEKHISMPYASNGIFLESEAGYYKLSSQEHGFMVKIDASGNVQVVLPSKHFNKTCGLCGNYNQFAEDDFMMQEGILTENSYDFANSWALHGGARRCRRTYPPSNTCNISSETAEKDFMQRCQMLKTSSAFMQCHHLVDPDPYIAICEDDMCECAEELNCPCQTFLEYARTCAQHGVITSNWPTHTICKPLCPFGMEYNECVSPCVKTCQSLNINEVCQEQCIDGCSCPDGKVLDGDRCIPVFECSCIHSGKRYPPGSAIRRDCNSCTCQNGAWECSNEDCPGECFVTGQSHFKSFDNKHFTFSGICQYLLATDAMDSTFSVTIETVQCADDIDAVCTRSASLRLLDMHNITIKLKHGGGVSLDGQDILLPLVQGFLRIQTTVLSAVRLTYKEDLQVDWDGHGKLLIKLSPIYSGLISGLCGNYNGNQGDDFLTPSGLIETSVEDFGNSWKLNGDCTDLMKQDTDPCNLNPKRARFSEEVCFALMDSAFQSCHNEVNPAPYLKNCRYDVCSCSNGKECLCSALSTYAAACSRKGILIDWRTPEFCPIQCSEGKIYQQCGSPCNQTCRSLSHPDVDCREFCMEGCYCPPGLYTNEDGECVPKSDCSCYYDGELFQPDDVFSNHYSMCYCENGLMHCSTSDVPSGYFPESFFNQPPARVKRSLDCRPPLNKIICPADNPKATGIECAKTCQNYELECVSHGCISGCTCPDGMVRHKSKCMFPQRCPCFHAGKEYAPGSSVEIDCNTCVCENRKWKCTENICDATCSAIGVSHYLTFDGFRYKFPGDCQYVLAQDYCGGVTGTFRILVGNEGCGFSGEKCTKRITILFRNGEIELTNEQIHIKKPLSDETSFDVLKSGNYFILLLGNQMSVTWDKGMRVYVTLKETYRDKVCGLCGNFDGIENNDLISSNNQIEMDPVNFGNSWKVNPLCADAAKFGAVSPLSLCKDNLMKQMAAENACNILMGDLFAECAKVVNPEPYWEICTYDTCTCESAGDCACFCDSLAAYAHVCAQRGINVHWRSSHLCPQSCEEKNQRDLDYVCEWRYNSCTTACPVTCQHPEPVNCPLKCVEGCQAYCPPGKILDEVSESCIEPKDCPVCTIEGHTVPHGRKIILNHDDPQRCQLCHCEGKNLQCNACEISVITTVAPTTLPVDITPTTEVVDTSIYECNKMMDLVFLVDGSSKLSMEEFEVVKDFIVGIMEKIHISQKKIRVSVVHYYSATTDRSFGLKDNKKLSELVKMVKSMKYVGSLTSSAPEALKYASHYVFGEAPRDNAPKFAMLLTASKSPKSVAGIMKAIHKRKITVIPVGLGPDINMEEINIIQKMSPKNKPYIFGSVYELLDRRDEIIHYLCDLVPEPPKPTIPSTKKPTVTEKPVQKVTIAPVEKGPTATQIPEVKPTTQASWDKTIDLVFIIEGSDKVGEINFNKTKIFLEKMIQKLQISEETIHITIIQFSFTVTIEYSFSEKQTKEDIIQRIRKMEYRGGNATNTGKAINYVTEHTFTTDTGSRNDIPHLVYMVTSNPATDIITKGPSDINMVPIAVGPNVDIQELELIANSRDEIILIEDYDVLISDAPVLVLEKCCSRKSLSTTPFPPTTTPATQPITDNCEKPMDVIFVLDGSSSVRASQFEEMKTFVKAFIKKVNIGVGATQVSVLQYGWRNILEIAWTDPQEKESLLKAVDNIQKAEDGPAKIGEALLFGVRTAMSEVHGARPGSTKIAVIVITDVSVDQVAEAANSAVINRVSVFPIGIGTRYDSQQLKVLAGPSANKKITKLQIIEDLPTMVTLSNEFINKICTEFATVCIDEEGKQRKPGDKWMLTDKCHSVTCLPDGKTLLESHKVNCEKIPKPMCHNNLPAMKIEETCGCRWTCPCMCMGSSTRHIVTFDGLDFKLMGACSYVLFHDEVHDVKVILHNAECNTTNHQTCMKSVEVKHNKYSILLSSNMQVSVNGDIVPLPYANDNFEVTLYGEIVHEVKIPQLGFVFTFTPANNEFVLQLNPAAFSLRTSGLCGICDQNTVNDFTLSDGSVTTDSSKFIKEWTVVDSLGRTCETKPDKACTQPISSECKIMLSKTFEACHTIFPPKPYFTVCEEASCHGQDICEVIAAYVHVCRINGVCINWRTPDFCPMECPRLMVYHHCHMGCNKECGKTLNGTLCSDSSTEGCFCPEGDVIVNGKCVNEKVCSQCTDRYGEEHQLLETWIPTNAPCSICMCLENRMINCTAMPCPTVKPLTCGPCEIPRLKKTSEQCCPDYECVCDLTTCDVNPVPHCENGLVPVLTNPGHCKPNYECACRIEECPNHKNLICPPYKQLALQKTACCDKYECVCSCTNSTVVCPTGYSSSIATNDCDCTSVTCIPDKVCLYNNDIHLAGSMWEDGCRSCTCTDKKDSVTGLLIAECLQQRCNTNCGQGFTYVKKAEECCGKCKKTVCEQKISPRGQGDIDFSGETTRWYNVGAMWNSPTDPCIINECAQVNDEVFILQKNVSCSEISTSKCPSGYELICMQGTECCPICQCEPIPGCRYNGSIIAPNTGIMIDECSSCECTTPRGLILSYKLTCKKRTCPSCPKNFILKKEEGSCCGQCIQTSCSVKLKNGTIIYVKPNETVRDGCDSHSCKINNLGELTREKRITSCPPFNREKCLTDGGKIKELDDSCCETCVEPECKQVTGIITYVRVDDCTSDRQLNLHYCEGKCTSKSSYDIETHSMKEQCICCSATHTEPMKVPLRCANGTMIEHEVLQARSCECMSHKCTQ</sequence>
<keyword evidence="5" id="KW-0165">Cleavage on pair of basic residues</keyword>
<dbReference type="FunFam" id="2.10.25.10:FF:000674">
    <property type="entry name" value="Mucin-2"/>
    <property type="match status" value="1"/>
</dbReference>
<feature type="domain" description="VWFD" evidence="17">
    <location>
        <begin position="2001"/>
        <end position="2178"/>
    </location>
</feature>
<dbReference type="GeneTree" id="ENSGT00940000155810"/>
<dbReference type="CDD" id="cd19941">
    <property type="entry name" value="TIL"/>
    <property type="match status" value="4"/>
</dbReference>
<dbReference type="Pfam" id="PF00094">
    <property type="entry name" value="VWD"/>
    <property type="match status" value="4"/>
</dbReference>
<dbReference type="SMART" id="SM00832">
    <property type="entry name" value="C8"/>
    <property type="match status" value="4"/>
</dbReference>
<evidence type="ECO:0000313" key="21">
    <source>
        <dbReference type="Xenbase" id="XB-GENE-921798"/>
    </source>
</evidence>
<dbReference type="GO" id="GO:0031012">
    <property type="term" value="C:extracellular matrix"/>
    <property type="evidence" value="ECO:0000318"/>
    <property type="project" value="GO_Central"/>
</dbReference>
<accession>A0A6I8Q175</accession>
<evidence type="ECO:0000256" key="6">
    <source>
        <dbReference type="ARBA" id="ARBA00022696"/>
    </source>
</evidence>
<keyword evidence="6" id="KW-0356">Hemostasis</keyword>
<dbReference type="InterPro" id="IPR002035">
    <property type="entry name" value="VWF_A"/>
</dbReference>
<dbReference type="Reactome" id="R-XTR-114608">
    <property type="pathway name" value="Platelet degranulation"/>
</dbReference>
<feature type="domain" description="VWFC" evidence="15">
    <location>
        <begin position="2643"/>
        <end position="2708"/>
    </location>
</feature>
<evidence type="ECO:0000313" key="20">
    <source>
        <dbReference type="RefSeq" id="XP_031753611.1"/>
    </source>
</evidence>
<dbReference type="InterPro" id="IPR050780">
    <property type="entry name" value="Mucin_vWF_Thrombospondin_sf"/>
</dbReference>
<dbReference type="OrthoDB" id="6262482at2759"/>
<dbReference type="SMART" id="SM00215">
    <property type="entry name" value="VWC_out"/>
    <property type="match status" value="2"/>
</dbReference>
<keyword evidence="7" id="KW-0677">Repeat</keyword>
<reference evidence="18" key="1">
    <citation type="journal article" date="2010" name="Science">
        <title>The genome of the Western clawed frog Xenopus tropicalis.</title>
        <authorList>
            <person name="Hellsten U."/>
            <person name="Harland R.M."/>
            <person name="Gilchrist M.J."/>
            <person name="Hendrix D."/>
            <person name="Jurka J."/>
            <person name="Kapitonov V."/>
            <person name="Ovcharenko I."/>
            <person name="Putnam N.H."/>
            <person name="Shu S."/>
            <person name="Taher L."/>
            <person name="Blitz I.L."/>
            <person name="Blumberg B."/>
            <person name="Dichmann D.S."/>
            <person name="Dubchak I."/>
            <person name="Amaya E."/>
            <person name="Detter J.C."/>
            <person name="Fletcher R."/>
            <person name="Gerhard D.S."/>
            <person name="Goodstein D."/>
            <person name="Graves T."/>
            <person name="Grigoriev I.V."/>
            <person name="Grimwood J."/>
            <person name="Kawashima T."/>
            <person name="Lindquist E."/>
            <person name="Lucas S.M."/>
            <person name="Mead P.E."/>
            <person name="Mitros T."/>
            <person name="Ogino H."/>
            <person name="Ohta Y."/>
            <person name="Poliakov A.V."/>
            <person name="Pollet N."/>
            <person name="Robert J."/>
            <person name="Salamov A."/>
            <person name="Sater A.K."/>
            <person name="Schmutz J."/>
            <person name="Terry A."/>
            <person name="Vize P.D."/>
            <person name="Warren W.C."/>
            <person name="Wells D."/>
            <person name="Wills A."/>
            <person name="Wilson R.K."/>
            <person name="Zimmerman L.B."/>
            <person name="Zorn A.M."/>
            <person name="Grainger R."/>
            <person name="Grammer T."/>
            <person name="Khokha M.K."/>
            <person name="Richardson P.M."/>
            <person name="Rokhsar D.S."/>
        </authorList>
    </citation>
    <scope>NUCLEOTIDE SEQUENCE [LARGE SCALE GENOMIC DNA]</scope>
    <source>
        <strain evidence="18">Nigerian</strain>
    </source>
</reference>
<dbReference type="SMART" id="SM00041">
    <property type="entry name" value="CT"/>
    <property type="match status" value="1"/>
</dbReference>
<keyword evidence="10 13" id="KW-1015">Disulfide bond</keyword>
<feature type="domain" description="VWFD" evidence="17">
    <location>
        <begin position="419"/>
        <end position="593"/>
    </location>
</feature>
<gene>
    <name evidence="18 20 21" type="primary">vwf</name>
    <name evidence="20" type="synonym">f8vwf</name>
    <name evidence="20" type="synonym">vwd</name>
</gene>
<dbReference type="FunFam" id="2.10.25.10:FF:000284">
    <property type="entry name" value="von Willebrand factor"/>
    <property type="match status" value="1"/>
</dbReference>
<evidence type="ECO:0000259" key="17">
    <source>
        <dbReference type="PROSITE" id="PS51233"/>
    </source>
</evidence>
<keyword evidence="8" id="KW-0130">Cell adhesion</keyword>
<feature type="domain" description="VWFC" evidence="15">
    <location>
        <begin position="2311"/>
        <end position="2384"/>
    </location>
</feature>
<dbReference type="FunFam" id="2.10.25.10:FF:000055">
    <property type="entry name" value="alpha-tectorin isoform X1"/>
    <property type="match status" value="1"/>
</dbReference>
<keyword evidence="9" id="KW-0094">Blood coagulation</keyword>
<dbReference type="PROSITE" id="PS51233">
    <property type="entry name" value="VWFD"/>
    <property type="match status" value="4"/>
</dbReference>
<dbReference type="InterPro" id="IPR001007">
    <property type="entry name" value="VWF_dom"/>
</dbReference>
<name>A0A6I8Q175_XENTR</name>
<evidence type="ECO:0000313" key="18">
    <source>
        <dbReference type="Ensembl" id="ENSXETP00000065960"/>
    </source>
</evidence>
<evidence type="ECO:0000256" key="5">
    <source>
        <dbReference type="ARBA" id="ARBA00022685"/>
    </source>
</evidence>
<feature type="disulfide bond" evidence="13">
    <location>
        <begin position="2802"/>
        <end position="2851"/>
    </location>
</feature>
<comment type="subunit">
    <text evidence="12">Multimeric. Interacts with F8.</text>
</comment>
<dbReference type="SMART" id="SM00327">
    <property type="entry name" value="VWA"/>
    <property type="match status" value="3"/>
</dbReference>
<proteinExistence type="predicted"/>
<evidence type="ECO:0000256" key="7">
    <source>
        <dbReference type="ARBA" id="ARBA00022737"/>
    </source>
</evidence>
<dbReference type="PROSITE" id="PS50234">
    <property type="entry name" value="VWFA"/>
    <property type="match status" value="3"/>
</dbReference>
<evidence type="ECO:0000259" key="16">
    <source>
        <dbReference type="PROSITE" id="PS50234"/>
    </source>
</evidence>
<keyword evidence="4" id="KW-0272">Extracellular matrix</keyword>
<feature type="domain" description="CTCK" evidence="14">
    <location>
        <begin position="2787"/>
        <end position="2875"/>
    </location>
</feature>
<dbReference type="InterPro" id="IPR058753">
    <property type="entry name" value="TIL_OTOGL_Mucin"/>
</dbReference>